<accession>A0A646NYS5</accession>
<keyword evidence="1" id="KW-0472">Membrane</keyword>
<dbReference type="Proteomes" id="UP000432048">
    <property type="component" value="Unassembled WGS sequence"/>
</dbReference>
<comment type="caution">
    <text evidence="2">The sequence shown here is derived from an EMBL/GenBank/DDBJ whole genome shotgun (WGS) entry which is preliminary data.</text>
</comment>
<evidence type="ECO:0000313" key="3">
    <source>
        <dbReference type="Proteomes" id="UP000432048"/>
    </source>
</evidence>
<feature type="transmembrane region" description="Helical" evidence="1">
    <location>
        <begin position="50"/>
        <end position="69"/>
    </location>
</feature>
<keyword evidence="1" id="KW-0812">Transmembrane</keyword>
<gene>
    <name evidence="2" type="ORF">FRT60_13570</name>
</gene>
<organism evidence="2 3">
    <name type="scientific">Pseudomonas haemolytica</name>
    <dbReference type="NCBI Taxonomy" id="2600065"/>
    <lineage>
        <taxon>Bacteria</taxon>
        <taxon>Pseudomonadati</taxon>
        <taxon>Pseudomonadota</taxon>
        <taxon>Gammaproteobacteria</taxon>
        <taxon>Pseudomonadales</taxon>
        <taxon>Pseudomonadaceae</taxon>
        <taxon>Pseudomonas</taxon>
    </lineage>
</organism>
<dbReference type="RefSeq" id="WP_153838636.1">
    <property type="nucleotide sequence ID" value="NZ_VOIX01000005.1"/>
</dbReference>
<feature type="transmembrane region" description="Helical" evidence="1">
    <location>
        <begin position="122"/>
        <end position="140"/>
    </location>
</feature>
<evidence type="ECO:0000256" key="1">
    <source>
        <dbReference type="SAM" id="Phobius"/>
    </source>
</evidence>
<reference evidence="2 3" key="1">
    <citation type="submission" date="2019-08" db="EMBL/GenBank/DDBJ databases">
        <title>Pseudomonas haemolytica sp. nov. isolated from raw milk and skim milk concentrate.</title>
        <authorList>
            <person name="Hofmann K."/>
            <person name="Huptas C."/>
            <person name="Doll E."/>
            <person name="Scherer S."/>
            <person name="Wenning M."/>
        </authorList>
    </citation>
    <scope>NUCLEOTIDE SEQUENCE [LARGE SCALE GENOMIC DNA]</scope>
    <source>
        <strain evidence="2 3">DSM 108988</strain>
    </source>
</reference>
<sequence length="142" mass="15943">MSADERSVKLHQSASTESANFDRFVLGASMAACAYLAQTMPFGPLGLNVSTMYLATLFMMALSAVFGFLRIESTISTMNANSSYLHMIEMEQLNDLSMRQMARNAVDKVAERTKTMYVLRNYTMLFSFFGYVVTKVYATYPV</sequence>
<dbReference type="AlphaFoldDB" id="A0A646NYS5"/>
<protein>
    <submittedName>
        <fullName evidence="2">Uncharacterized protein</fullName>
    </submittedName>
</protein>
<dbReference type="EMBL" id="VOIX01000005">
    <property type="protein sequence ID" value="MRJ21351.1"/>
    <property type="molecule type" value="Genomic_DNA"/>
</dbReference>
<keyword evidence="1" id="KW-1133">Transmembrane helix</keyword>
<name>A0A646NYS5_9PSED</name>
<evidence type="ECO:0000313" key="2">
    <source>
        <dbReference type="EMBL" id="MRJ21351.1"/>
    </source>
</evidence>
<proteinExistence type="predicted"/>